<feature type="compositionally biased region" description="Basic and acidic residues" evidence="1">
    <location>
        <begin position="26"/>
        <end position="46"/>
    </location>
</feature>
<protein>
    <submittedName>
        <fullName evidence="2">Uncharacterized protein</fullName>
    </submittedName>
</protein>
<gene>
    <name evidence="2" type="ORF">FRACYDRAFT_256723</name>
</gene>
<feature type="compositionally biased region" description="Basic and acidic residues" evidence="1">
    <location>
        <begin position="93"/>
        <end position="112"/>
    </location>
</feature>
<feature type="region of interest" description="Disordered" evidence="1">
    <location>
        <begin position="1"/>
        <end position="46"/>
    </location>
</feature>
<dbReference type="Proteomes" id="UP000095751">
    <property type="component" value="Unassembled WGS sequence"/>
</dbReference>
<sequence length="262" mass="29825">MEGDMENKRQSASFSNNVTQVITPERNTRAESRRTNHSRRDVETYDRNAAAFATDEEKYAFIIQWIKEQSDAMELVTSRSSKKNKSAAAIDGEDGKKSCKEYDSGDSTKSDDNSDDSDDRTAPCYSSDDGDDNDDENNKGSDGAKVVTDKYTEGIGYTVSTSISISRPKKRSRTTGDDSDDDDDDDEEEEKEEEEGTKGHHTILGVVSLQRKVDMYRFCKRKSTHFETMDFDDAYEFYKMRVKIQKAVLEENPNFNFEKDLN</sequence>
<evidence type="ECO:0000256" key="1">
    <source>
        <dbReference type="SAM" id="MobiDB-lite"/>
    </source>
</evidence>
<organism evidence="2 3">
    <name type="scientific">Fragilariopsis cylindrus CCMP1102</name>
    <dbReference type="NCBI Taxonomy" id="635003"/>
    <lineage>
        <taxon>Eukaryota</taxon>
        <taxon>Sar</taxon>
        <taxon>Stramenopiles</taxon>
        <taxon>Ochrophyta</taxon>
        <taxon>Bacillariophyta</taxon>
        <taxon>Bacillariophyceae</taxon>
        <taxon>Bacillariophycidae</taxon>
        <taxon>Bacillariales</taxon>
        <taxon>Bacillariaceae</taxon>
        <taxon>Fragilariopsis</taxon>
    </lineage>
</organism>
<proteinExistence type="predicted"/>
<accession>A0A1E7EJH5</accession>
<name>A0A1E7EJH5_9STRA</name>
<feature type="region of interest" description="Disordered" evidence="1">
    <location>
        <begin position="163"/>
        <end position="200"/>
    </location>
</feature>
<dbReference type="InParanoid" id="A0A1E7EJH5"/>
<feature type="region of interest" description="Disordered" evidence="1">
    <location>
        <begin position="73"/>
        <end position="146"/>
    </location>
</feature>
<feature type="compositionally biased region" description="Polar residues" evidence="1">
    <location>
        <begin position="10"/>
        <end position="22"/>
    </location>
</feature>
<feature type="compositionally biased region" description="Acidic residues" evidence="1">
    <location>
        <begin position="177"/>
        <end position="195"/>
    </location>
</feature>
<dbReference type="EMBL" id="KV784432">
    <property type="protein sequence ID" value="OEU06035.1"/>
    <property type="molecule type" value="Genomic_DNA"/>
</dbReference>
<dbReference type="KEGG" id="fcy:FRACYDRAFT_256723"/>
<dbReference type="AlphaFoldDB" id="A0A1E7EJH5"/>
<evidence type="ECO:0000313" key="2">
    <source>
        <dbReference type="EMBL" id="OEU06035.1"/>
    </source>
</evidence>
<reference evidence="2 3" key="1">
    <citation type="submission" date="2016-09" db="EMBL/GenBank/DDBJ databases">
        <title>Extensive genetic diversity and differential bi-allelic expression allows diatom success in the polar Southern Ocean.</title>
        <authorList>
            <consortium name="DOE Joint Genome Institute"/>
            <person name="Mock T."/>
            <person name="Otillar R.P."/>
            <person name="Strauss J."/>
            <person name="Dupont C."/>
            <person name="Frickenhaus S."/>
            <person name="Maumus F."/>
            <person name="Mcmullan M."/>
            <person name="Sanges R."/>
            <person name="Schmutz J."/>
            <person name="Toseland A."/>
            <person name="Valas R."/>
            <person name="Veluchamy A."/>
            <person name="Ward B.J."/>
            <person name="Allen A."/>
            <person name="Barry K."/>
            <person name="Falciatore A."/>
            <person name="Ferrante M."/>
            <person name="Fortunato A.E."/>
            <person name="Gloeckner G."/>
            <person name="Gruber A."/>
            <person name="Hipkin R."/>
            <person name="Janech M."/>
            <person name="Kroth P."/>
            <person name="Leese F."/>
            <person name="Lindquist E."/>
            <person name="Lyon B.R."/>
            <person name="Martin J."/>
            <person name="Mayer C."/>
            <person name="Parker M."/>
            <person name="Quesneville H."/>
            <person name="Raymond J."/>
            <person name="Uhlig C."/>
            <person name="Valentin K.U."/>
            <person name="Worden A.Z."/>
            <person name="Armbrust E.V."/>
            <person name="Bowler C."/>
            <person name="Green B."/>
            <person name="Moulton V."/>
            <person name="Van Oosterhout C."/>
            <person name="Grigoriev I."/>
        </authorList>
    </citation>
    <scope>NUCLEOTIDE SEQUENCE [LARGE SCALE GENOMIC DNA]</scope>
    <source>
        <strain evidence="2 3">CCMP1102</strain>
    </source>
</reference>
<keyword evidence="3" id="KW-1185">Reference proteome</keyword>
<evidence type="ECO:0000313" key="3">
    <source>
        <dbReference type="Proteomes" id="UP000095751"/>
    </source>
</evidence>